<protein>
    <submittedName>
        <fullName evidence="3">RNA-binding protein</fullName>
    </submittedName>
</protein>
<dbReference type="VEuPathDB" id="GiardiaDB:QR46_0655"/>
<evidence type="ECO:0000256" key="1">
    <source>
        <dbReference type="PROSITE-ProRule" id="PRU00723"/>
    </source>
</evidence>
<feature type="zinc finger region" description="C3H1-type" evidence="1">
    <location>
        <begin position="64"/>
        <end position="91"/>
    </location>
</feature>
<dbReference type="VEuPathDB" id="GiardiaDB:GL50803_0027880"/>
<evidence type="ECO:0000259" key="2">
    <source>
        <dbReference type="PROSITE" id="PS50103"/>
    </source>
</evidence>
<accession>V6TE10</accession>
<gene>
    <name evidence="3" type="ORF">DHA2_152451</name>
</gene>
<sequence length="214" mass="23326">MKGTLGEMAKSCCPTNQQSKIGAESATGAGVYNLFYDSISGRPTRGVERETCLNPFKDSSTTKATVPPVCLDYARGRCSRGATCRRLHRLPAVQDEELPHSVDIFGRQRSALGPASFLGRNSSIVFEKPANQQGMLAICKHIGPVTEYSLATTLVVHFKHRIYAEFALEALCGQRLSTLNAIYNVSLCKDGLVDVSWAHINLGDIPCESVLDLY</sequence>
<dbReference type="AlphaFoldDB" id="V6TE10"/>
<reference evidence="4" key="1">
    <citation type="submission" date="2012-02" db="EMBL/GenBank/DDBJ databases">
        <title>Genome sequencing of Giardia lamblia Genotypes A2 and B isolates (DH and GS) and comparative analysis with the genomes of Genotypes A1 and E (WB and Pig).</title>
        <authorList>
            <person name="Adam R."/>
            <person name="Dahlstrom E."/>
            <person name="Martens C."/>
            <person name="Bruno D."/>
            <person name="Barbian K."/>
            <person name="Porcella S.F."/>
            <person name="Nash T."/>
        </authorList>
    </citation>
    <scope>NUCLEOTIDE SEQUENCE</scope>
    <source>
        <strain evidence="4">DH</strain>
    </source>
</reference>
<keyword evidence="1" id="KW-0479">Metal-binding</keyword>
<dbReference type="VEuPathDB" id="GiardiaDB:DHA2_152451"/>
<organism evidence="3 4">
    <name type="scientific">Giardia intestinalis</name>
    <name type="common">Giardia lamblia</name>
    <dbReference type="NCBI Taxonomy" id="5741"/>
    <lineage>
        <taxon>Eukaryota</taxon>
        <taxon>Metamonada</taxon>
        <taxon>Diplomonadida</taxon>
        <taxon>Hexamitidae</taxon>
        <taxon>Giardiinae</taxon>
        <taxon>Giardia</taxon>
    </lineage>
</organism>
<dbReference type="GO" id="GO:0008270">
    <property type="term" value="F:zinc ion binding"/>
    <property type="evidence" value="ECO:0007669"/>
    <property type="project" value="UniProtKB-KW"/>
</dbReference>
<proteinExistence type="predicted"/>
<feature type="domain" description="C3H1-type" evidence="2">
    <location>
        <begin position="64"/>
        <end position="91"/>
    </location>
</feature>
<reference evidence="3 4" key="2">
    <citation type="journal article" date="2013" name="Genome Biol. Evol.">
        <title>Genome sequencing of Giardia lamblia genotypes A2 and B isolates (DH and GS) and comparative analysis with the genomes of genotypes A1 and E (WB and Pig).</title>
        <authorList>
            <person name="Adam R.D."/>
            <person name="Dahlstrom E.W."/>
            <person name="Martens C.A."/>
            <person name="Bruno D.P."/>
            <person name="Barbian K.D."/>
            <person name="Ricklefs S.M."/>
            <person name="Hernandez M.M."/>
            <person name="Narla N.P."/>
            <person name="Patel R.B."/>
            <person name="Porcella S.F."/>
            <person name="Nash T.E."/>
        </authorList>
    </citation>
    <scope>NUCLEOTIDE SEQUENCE [LARGE SCALE GENOMIC DNA]</scope>
    <source>
        <strain evidence="3 4">DH</strain>
    </source>
</reference>
<comment type="caution">
    <text evidence="3">The sequence shown here is derived from an EMBL/GenBank/DDBJ whole genome shotgun (WGS) entry which is preliminary data.</text>
</comment>
<dbReference type="SMART" id="SM00356">
    <property type="entry name" value="ZnF_C3H1"/>
    <property type="match status" value="1"/>
</dbReference>
<evidence type="ECO:0000313" key="3">
    <source>
        <dbReference type="EMBL" id="ESU36914.1"/>
    </source>
</evidence>
<dbReference type="Proteomes" id="UP000018320">
    <property type="component" value="Unassembled WGS sequence"/>
</dbReference>
<evidence type="ECO:0000313" key="4">
    <source>
        <dbReference type="Proteomes" id="UP000018320"/>
    </source>
</evidence>
<name>V6TE10_GIAIN</name>
<keyword evidence="1" id="KW-0863">Zinc-finger</keyword>
<dbReference type="Pfam" id="PF16131">
    <property type="entry name" value="Torus"/>
    <property type="match status" value="1"/>
</dbReference>
<dbReference type="PROSITE" id="PS50103">
    <property type="entry name" value="ZF_C3H1"/>
    <property type="match status" value="1"/>
</dbReference>
<dbReference type="EMBL" id="AHGT01000037">
    <property type="protein sequence ID" value="ESU36914.1"/>
    <property type="molecule type" value="Genomic_DNA"/>
</dbReference>
<dbReference type="VEuPathDB" id="GiardiaDB:GL50581_133"/>
<keyword evidence="1" id="KW-0862">Zinc</keyword>
<dbReference type="InterPro" id="IPR032297">
    <property type="entry name" value="Torus"/>
</dbReference>
<dbReference type="InterPro" id="IPR000571">
    <property type="entry name" value="Znf_CCCH"/>
</dbReference>